<dbReference type="Pfam" id="PF04675">
    <property type="entry name" value="DNA_ligase_A_N"/>
    <property type="match status" value="1"/>
</dbReference>
<dbReference type="InterPro" id="IPR012310">
    <property type="entry name" value="DNA_ligase_ATP-dep_cent"/>
</dbReference>
<evidence type="ECO:0000256" key="5">
    <source>
        <dbReference type="ARBA" id="ARBA00023242"/>
    </source>
</evidence>
<dbReference type="Pfam" id="PF01068">
    <property type="entry name" value="DNA_ligase_A_M"/>
    <property type="match status" value="1"/>
</dbReference>
<evidence type="ECO:0000256" key="2">
    <source>
        <dbReference type="ARBA" id="ARBA00022598"/>
    </source>
</evidence>
<keyword evidence="4" id="KW-0067">ATP-binding</keyword>
<comment type="similarity">
    <text evidence="1">Belongs to the ATP-dependent DNA ligase family.</text>
</comment>
<reference evidence="8 9" key="1">
    <citation type="submission" date="2015-06" db="EMBL/GenBank/DDBJ databases">
        <title>Draft genome of the ant-associated black yeast Phialophora attae CBS 131958.</title>
        <authorList>
            <person name="Moreno L.F."/>
            <person name="Stielow B.J."/>
            <person name="de Hoog S."/>
            <person name="Vicente V.A."/>
            <person name="Weiss V.A."/>
            <person name="de Vries M."/>
            <person name="Cruz L.M."/>
            <person name="Souza E.M."/>
        </authorList>
    </citation>
    <scope>NUCLEOTIDE SEQUENCE [LARGE SCALE GENOMIC DNA]</scope>
    <source>
        <strain evidence="8 9">CBS 131958</strain>
    </source>
</reference>
<evidence type="ECO:0000313" key="8">
    <source>
        <dbReference type="EMBL" id="KPI41800.1"/>
    </source>
</evidence>
<sequence>MTINFRDLAALLQELEDIKDPRATAASSAKPARGIIEEWFAQHESDILRHGESAVALLSSLLPERLPHRVYDLRENRLAKIFGRALGLGGHRMRRLTDWQTQVGPGMDFAQHVESIMAEAEASSNKTFTLDEVDAALVQVAANSKYAGPKMKLRRDVVAQPHELLGPIITSLRSHEAKWLIRLILKDLRTVQMPETAVLAQVHFLLPDMLAAQNDLEAAVEMLAHEGFRGFPSRPDITKIRTLRSVAATRFKPQAGVMLTRQPYDKARSVKHCVNMTNKQCMSVERKYDGEYCQIHITRESSQDRIQIFSKSGKDSTLDREALHPAIRKALRFDSAQCRIRHRCILEGELLIWNSSKKAFEPFHKIRRYVKHGGKFLGAEKDSPRKADEAVMIVFYDILLLDNQVLATKPHEKRRSCLKDVVARIPGVSEICWRELVDFGKTRQAVLKLQNLFARSIQCGWEGFVLKRSDDPYYNWTKPPRGIKLKRDYLQQLGDSADLCIIGARTDSRVAASEGWNVFYIACLEDKDAVERFGDKPSFRIIDTVSAGSHCIPPTELEDLKRIGRLRQEGHDTHTAYQMQDMTASAPPTVIFKPAFVVECLGSGYDRNSGCNFWTLRFPRITKVHYDRAVTETISFADLQEAAKKPLQEDVDDTAYQDIIKKLVAADGKVPAGQTGSTQSTSPAKTPRSIATASISPLERRKLKMPPPLIRVDTAELNAVERRSRNAASQTTESTLTPSTIGSNRVAIRSASLPAASSRRQQALHESAEIVPPPSPTPVATAAQRKRKAAEELCGPHQPKAAKLPYSLIHDTPRPRVEVDLTQPSPSSEVTAAVQAVLSDPAARGTASVARRRTTRRPRGLTKTPPWCAEEQCQGSRILAELPRRSPSQRMPAIQSVEVEGDQHEGKTKRKSVTESIQEHPKEADPDTVEDWAASLLTPPPTEEAALQKRAADALPASSRAAILLSRTLKLPYGDPIAANTVSRRFDRRLAASGLPFAYEKDAFLRSRLLNGTDSDTCVIVDSSCHKDVAEEIWELGMAAVKLLEEDAGRRGQMRIKVYDWRVLAALEASSCLKAHFICQIERTPEPDFEPEHCAKMSDQENESSDDELEIITEEDPAPASASAPPAPPPQNPPAAPSQPTSAAMTAANNDAAAQNRNKAQQKEIETLKGPGKMKGQFTMQFAAGERWEGLRPYFNVEIERAANDCATLPKLFLFLEAASKNKYQECIAPHSFGRDSHLFTCTKIQLRCLDELSTFLDAPDEKQYMEWLLSETMKGSRDFFARVDVNITQKWEVMEKWKEQGLWVRSLACVRWFGLNGVEEGSDDVHMCGF</sequence>
<organism evidence="8 9">
    <name type="scientific">Cyphellophora attinorum</name>
    <dbReference type="NCBI Taxonomy" id="1664694"/>
    <lineage>
        <taxon>Eukaryota</taxon>
        <taxon>Fungi</taxon>
        <taxon>Dikarya</taxon>
        <taxon>Ascomycota</taxon>
        <taxon>Pezizomycotina</taxon>
        <taxon>Eurotiomycetes</taxon>
        <taxon>Chaetothyriomycetidae</taxon>
        <taxon>Chaetothyriales</taxon>
        <taxon>Cyphellophoraceae</taxon>
        <taxon>Cyphellophora</taxon>
    </lineage>
</organism>
<dbReference type="STRING" id="1664694.A0A0N1HSU1"/>
<feature type="compositionally biased region" description="Low complexity" evidence="6">
    <location>
        <begin position="1138"/>
        <end position="1159"/>
    </location>
</feature>
<gene>
    <name evidence="8" type="ORF">AB675_5672</name>
</gene>
<dbReference type="GO" id="GO:0003910">
    <property type="term" value="F:DNA ligase (ATP) activity"/>
    <property type="evidence" value="ECO:0007669"/>
    <property type="project" value="InterPro"/>
</dbReference>
<dbReference type="InterPro" id="IPR036599">
    <property type="entry name" value="DNA_ligase_N_sf"/>
</dbReference>
<protein>
    <submittedName>
        <fullName evidence="8">DNA ligase 4</fullName>
    </submittedName>
</protein>
<dbReference type="OrthoDB" id="2160351at2759"/>
<comment type="caution">
    <text evidence="8">The sequence shown here is derived from an EMBL/GenBank/DDBJ whole genome shotgun (WGS) entry which is preliminary data.</text>
</comment>
<feature type="compositionally biased region" description="Basic and acidic residues" evidence="6">
    <location>
        <begin position="1088"/>
        <end position="1099"/>
    </location>
</feature>
<dbReference type="PROSITE" id="PS50160">
    <property type="entry name" value="DNA_LIGASE_A3"/>
    <property type="match status" value="1"/>
</dbReference>
<keyword evidence="5" id="KW-0539">Nucleus</keyword>
<feature type="region of interest" description="Disordered" evidence="6">
    <location>
        <begin position="670"/>
        <end position="742"/>
    </location>
</feature>
<dbReference type="PANTHER" id="PTHR45997">
    <property type="entry name" value="DNA LIGASE 4"/>
    <property type="match status" value="1"/>
</dbReference>
<feature type="compositionally biased region" description="Basic residues" evidence="6">
    <location>
        <begin position="850"/>
        <end position="860"/>
    </location>
</feature>
<dbReference type="GO" id="GO:0032807">
    <property type="term" value="C:DNA ligase IV complex"/>
    <property type="evidence" value="ECO:0007669"/>
    <property type="project" value="TreeGrafter"/>
</dbReference>
<name>A0A0N1HSU1_9EURO</name>
<evidence type="ECO:0000259" key="7">
    <source>
        <dbReference type="PROSITE" id="PS50160"/>
    </source>
</evidence>
<evidence type="ECO:0000256" key="3">
    <source>
        <dbReference type="ARBA" id="ARBA00022741"/>
    </source>
</evidence>
<keyword evidence="2 8" id="KW-0436">Ligase</keyword>
<dbReference type="EMBL" id="LFJN01000008">
    <property type="protein sequence ID" value="KPI41800.1"/>
    <property type="molecule type" value="Genomic_DNA"/>
</dbReference>
<dbReference type="Gene3D" id="1.10.3260.10">
    <property type="entry name" value="DNA ligase, ATP-dependent, N-terminal domain"/>
    <property type="match status" value="1"/>
</dbReference>
<evidence type="ECO:0000313" key="9">
    <source>
        <dbReference type="Proteomes" id="UP000038010"/>
    </source>
</evidence>
<dbReference type="GO" id="GO:0003677">
    <property type="term" value="F:DNA binding"/>
    <property type="evidence" value="ECO:0007669"/>
    <property type="project" value="InterPro"/>
</dbReference>
<evidence type="ECO:0000256" key="6">
    <source>
        <dbReference type="SAM" id="MobiDB-lite"/>
    </source>
</evidence>
<feature type="compositionally biased region" description="Pro residues" evidence="6">
    <location>
        <begin position="1125"/>
        <end position="1137"/>
    </location>
</feature>
<feature type="compositionally biased region" description="Polar residues" evidence="6">
    <location>
        <begin position="674"/>
        <end position="695"/>
    </location>
</feature>
<dbReference type="VEuPathDB" id="FungiDB:AB675_5672"/>
<keyword evidence="3" id="KW-0547">Nucleotide-binding</keyword>
<dbReference type="InterPro" id="IPR012340">
    <property type="entry name" value="NA-bd_OB-fold"/>
</dbReference>
<proteinExistence type="inferred from homology"/>
<dbReference type="GO" id="GO:0006303">
    <property type="term" value="P:double-strand break repair via nonhomologous end joining"/>
    <property type="evidence" value="ECO:0007669"/>
    <property type="project" value="TreeGrafter"/>
</dbReference>
<dbReference type="GO" id="GO:0005524">
    <property type="term" value="F:ATP binding"/>
    <property type="evidence" value="ECO:0007669"/>
    <property type="project" value="UniProtKB-KW"/>
</dbReference>
<feature type="domain" description="ATP-dependent DNA ligase family profile" evidence="7">
    <location>
        <begin position="384"/>
        <end position="525"/>
    </location>
</feature>
<feature type="region of interest" description="Disordered" evidence="6">
    <location>
        <begin position="1088"/>
        <end position="1172"/>
    </location>
</feature>
<dbReference type="Gene3D" id="2.40.50.140">
    <property type="entry name" value="Nucleic acid-binding proteins"/>
    <property type="match status" value="1"/>
</dbReference>
<feature type="compositionally biased region" description="Polar residues" evidence="6">
    <location>
        <begin position="726"/>
        <end position="742"/>
    </location>
</feature>
<dbReference type="InterPro" id="IPR029710">
    <property type="entry name" value="LIG4"/>
</dbReference>
<dbReference type="PANTHER" id="PTHR45997:SF2">
    <property type="entry name" value="ATP DEPENDENT DNA LIGASE DOMAIN PROTEIN (AFU_ORTHOLOGUE AFUA_5G02430)"/>
    <property type="match status" value="1"/>
</dbReference>
<evidence type="ECO:0000256" key="4">
    <source>
        <dbReference type="ARBA" id="ARBA00022840"/>
    </source>
</evidence>
<feature type="region of interest" description="Disordered" evidence="6">
    <location>
        <begin position="843"/>
        <end position="867"/>
    </location>
</feature>
<accession>A0A0N1HSU1</accession>
<feature type="compositionally biased region" description="Acidic residues" evidence="6">
    <location>
        <begin position="1100"/>
        <end position="1117"/>
    </location>
</feature>
<keyword evidence="9" id="KW-1185">Reference proteome</keyword>
<dbReference type="GO" id="GO:0006297">
    <property type="term" value="P:nucleotide-excision repair, DNA gap filling"/>
    <property type="evidence" value="ECO:0007669"/>
    <property type="project" value="TreeGrafter"/>
</dbReference>
<dbReference type="GO" id="GO:0006310">
    <property type="term" value="P:DNA recombination"/>
    <property type="evidence" value="ECO:0007669"/>
    <property type="project" value="InterPro"/>
</dbReference>
<dbReference type="Proteomes" id="UP000038010">
    <property type="component" value="Unassembled WGS sequence"/>
</dbReference>
<evidence type="ECO:0000256" key="1">
    <source>
        <dbReference type="ARBA" id="ARBA00007572"/>
    </source>
</evidence>
<dbReference type="RefSeq" id="XP_018001763.1">
    <property type="nucleotide sequence ID" value="XM_018145904.1"/>
</dbReference>
<feature type="region of interest" description="Disordered" evidence="6">
    <location>
        <begin position="883"/>
        <end position="927"/>
    </location>
</feature>
<dbReference type="Gene3D" id="3.30.470.30">
    <property type="entry name" value="DNA ligase/mRNA capping enzyme"/>
    <property type="match status" value="1"/>
</dbReference>
<dbReference type="InterPro" id="IPR012308">
    <property type="entry name" value="DNA_ligase_ATP-dep_N"/>
</dbReference>
<dbReference type="GeneID" id="28737784"/>
<feature type="region of interest" description="Disordered" evidence="6">
    <location>
        <begin position="754"/>
        <end position="781"/>
    </location>
</feature>
<dbReference type="SUPFAM" id="SSF56091">
    <property type="entry name" value="DNA ligase/mRNA capping enzyme, catalytic domain"/>
    <property type="match status" value="1"/>
</dbReference>